<evidence type="ECO:0000313" key="10">
    <source>
        <dbReference type="Proteomes" id="UP000655830"/>
    </source>
</evidence>
<evidence type="ECO:0000256" key="1">
    <source>
        <dbReference type="ARBA" id="ARBA00004651"/>
    </source>
</evidence>
<organism evidence="9 10">
    <name type="scientific">Zhenhengia yiwuensis</name>
    <dbReference type="NCBI Taxonomy" id="2763666"/>
    <lineage>
        <taxon>Bacteria</taxon>
        <taxon>Bacillati</taxon>
        <taxon>Bacillota</taxon>
        <taxon>Clostridia</taxon>
        <taxon>Lachnospirales</taxon>
        <taxon>Lachnospiraceae</taxon>
        <taxon>Zhenhengia</taxon>
    </lineage>
</organism>
<dbReference type="PANTHER" id="PTHR42810">
    <property type="entry name" value="PURINE PERMEASE C1399.01C-RELATED"/>
    <property type="match status" value="1"/>
</dbReference>
<evidence type="ECO:0000256" key="8">
    <source>
        <dbReference type="SAM" id="Phobius"/>
    </source>
</evidence>
<dbReference type="PROSITE" id="PS01116">
    <property type="entry name" value="XANTH_URACIL_PERMASE"/>
    <property type="match status" value="1"/>
</dbReference>
<comment type="caution">
    <text evidence="9">The sequence shown here is derived from an EMBL/GenBank/DDBJ whole genome shotgun (WGS) entry which is preliminary data.</text>
</comment>
<dbReference type="Proteomes" id="UP000655830">
    <property type="component" value="Unassembled WGS sequence"/>
</dbReference>
<feature type="transmembrane region" description="Helical" evidence="8">
    <location>
        <begin position="175"/>
        <end position="194"/>
    </location>
</feature>
<evidence type="ECO:0000256" key="6">
    <source>
        <dbReference type="ARBA" id="ARBA00022989"/>
    </source>
</evidence>
<keyword evidence="6 8" id="KW-1133">Transmembrane helix</keyword>
<gene>
    <name evidence="9" type="ORF">H8718_15005</name>
</gene>
<evidence type="ECO:0000256" key="4">
    <source>
        <dbReference type="ARBA" id="ARBA00022475"/>
    </source>
</evidence>
<keyword evidence="4" id="KW-1003">Cell membrane</keyword>
<keyword evidence="3" id="KW-0813">Transport</keyword>
<dbReference type="InterPro" id="IPR006043">
    <property type="entry name" value="NCS2"/>
</dbReference>
<dbReference type="InterPro" id="IPR006042">
    <property type="entry name" value="Xan_ur_permease"/>
</dbReference>
<feature type="transmembrane region" description="Helical" evidence="8">
    <location>
        <begin position="247"/>
        <end position="267"/>
    </location>
</feature>
<feature type="transmembrane region" description="Helical" evidence="8">
    <location>
        <begin position="89"/>
        <end position="110"/>
    </location>
</feature>
<name>A0A926EKQ2_9FIRM</name>
<feature type="transmembrane region" description="Helical" evidence="8">
    <location>
        <begin position="142"/>
        <end position="163"/>
    </location>
</feature>
<comment type="similarity">
    <text evidence="2">Belongs to the nucleobase:cation symporter-2 (NCS2) (TC 2.A.40) family.</text>
</comment>
<dbReference type="EMBL" id="JACRSY010000029">
    <property type="protein sequence ID" value="MBC8580825.1"/>
    <property type="molecule type" value="Genomic_DNA"/>
</dbReference>
<feature type="transmembrane region" description="Helical" evidence="8">
    <location>
        <begin position="201"/>
        <end position="221"/>
    </location>
</feature>
<feature type="transmembrane region" description="Helical" evidence="8">
    <location>
        <begin position="413"/>
        <end position="436"/>
    </location>
</feature>
<feature type="transmembrane region" description="Helical" evidence="8">
    <location>
        <begin position="58"/>
        <end position="77"/>
    </location>
</feature>
<dbReference type="NCBIfam" id="TIGR00801">
    <property type="entry name" value="ncs2"/>
    <property type="match status" value="1"/>
</dbReference>
<feature type="transmembrane region" description="Helical" evidence="8">
    <location>
        <begin position="21"/>
        <end position="52"/>
    </location>
</feature>
<evidence type="ECO:0000256" key="3">
    <source>
        <dbReference type="ARBA" id="ARBA00022448"/>
    </source>
</evidence>
<dbReference type="Pfam" id="PF00860">
    <property type="entry name" value="Xan_ur_permease"/>
    <property type="match status" value="1"/>
</dbReference>
<dbReference type="NCBIfam" id="NF037981">
    <property type="entry name" value="NCS2_1"/>
    <property type="match status" value="1"/>
</dbReference>
<evidence type="ECO:0000313" key="9">
    <source>
        <dbReference type="EMBL" id="MBC8580825.1"/>
    </source>
</evidence>
<keyword evidence="7 8" id="KW-0472">Membrane</keyword>
<feature type="transmembrane region" description="Helical" evidence="8">
    <location>
        <begin position="386"/>
        <end position="407"/>
    </location>
</feature>
<feature type="transmembrane region" description="Helical" evidence="8">
    <location>
        <begin position="116"/>
        <end position="135"/>
    </location>
</feature>
<accession>A0A926EKQ2</accession>
<evidence type="ECO:0000256" key="2">
    <source>
        <dbReference type="ARBA" id="ARBA00008821"/>
    </source>
</evidence>
<dbReference type="AlphaFoldDB" id="A0A926EKQ2"/>
<dbReference type="PANTHER" id="PTHR42810:SF4">
    <property type="entry name" value="URIC ACID TRANSPORTER UACT"/>
    <property type="match status" value="1"/>
</dbReference>
<dbReference type="RefSeq" id="WP_177672106.1">
    <property type="nucleotide sequence ID" value="NZ_JACRSY010000029.1"/>
</dbReference>
<evidence type="ECO:0000256" key="7">
    <source>
        <dbReference type="ARBA" id="ARBA00023136"/>
    </source>
</evidence>
<comment type="subcellular location">
    <subcellularLocation>
        <location evidence="1">Cell membrane</location>
        <topology evidence="1">Multi-pass membrane protein</topology>
    </subcellularLocation>
</comment>
<protein>
    <submittedName>
        <fullName evidence="9">Purine permease</fullName>
    </submittedName>
</protein>
<dbReference type="GO" id="GO:0005886">
    <property type="term" value="C:plasma membrane"/>
    <property type="evidence" value="ECO:0007669"/>
    <property type="project" value="UniProtKB-SubCell"/>
</dbReference>
<feature type="transmembrane region" description="Helical" evidence="8">
    <location>
        <begin position="349"/>
        <end position="374"/>
    </location>
</feature>
<keyword evidence="10" id="KW-1185">Reference proteome</keyword>
<keyword evidence="5 8" id="KW-0812">Transmembrane</keyword>
<evidence type="ECO:0000256" key="5">
    <source>
        <dbReference type="ARBA" id="ARBA00022692"/>
    </source>
</evidence>
<reference evidence="9" key="1">
    <citation type="submission" date="2020-08" db="EMBL/GenBank/DDBJ databases">
        <title>Genome public.</title>
        <authorList>
            <person name="Liu C."/>
            <person name="Sun Q."/>
        </authorList>
    </citation>
    <scope>NUCLEOTIDE SEQUENCE</scope>
    <source>
        <strain evidence="9">NSJ-12</strain>
    </source>
</reference>
<sequence length="446" mass="46483">MHLKRSSDQELIYQLDGRPSLGVAVPLGLQHVLAMFTGNLAPILIVAGIAGVPMEERVLMIQCAMLVSGLTTFVQLYPIKFGNKFQIGAGLPIVMGTAFAFVPTLSTIAAAYGLPAVFGGILVGAIVEIIMGLLIKPSQKIISPVVIGAVLVTIGIKLLGIGANYFAGGVGAADFGSWENLFLGSTVFLAIILLQHFAKGMLKVVAILIGLVVGFIMAILMGKVDFTPVLNANWFMLPMPLHFKPEFRIDAIVAFAAVYIVSGLETLGNTSGITMAAFNREATASENSGALLADAIGSQLAGLFNCMPNTAFGQNAGIIAMTKVVNKFCIATGAAVLVLASVMPKVGAIFAALPSSVLGGAVITVFGMILVNGFKMIAQAGFSEGNVKVLSITFAVGYGLTAVTEIIGKFPTFLQFVFGDAVASVCIVGMVTNIAFNLIGKKKQTR</sequence>
<feature type="transmembrane region" description="Helical" evidence="8">
    <location>
        <begin position="324"/>
        <end position="343"/>
    </location>
</feature>
<dbReference type="GO" id="GO:0042907">
    <property type="term" value="F:xanthine transmembrane transporter activity"/>
    <property type="evidence" value="ECO:0007669"/>
    <property type="project" value="TreeGrafter"/>
</dbReference>
<proteinExistence type="inferred from homology"/>